<organism evidence="1 2">
    <name type="scientific">Snodgrassella alvi</name>
    <dbReference type="NCBI Taxonomy" id="1196083"/>
    <lineage>
        <taxon>Bacteria</taxon>
        <taxon>Pseudomonadati</taxon>
        <taxon>Pseudomonadota</taxon>
        <taxon>Betaproteobacteria</taxon>
        <taxon>Neisseriales</taxon>
        <taxon>Neisseriaceae</taxon>
        <taxon>Snodgrassella</taxon>
    </lineage>
</organism>
<comment type="caution">
    <text evidence="1">The sequence shown here is derived from an EMBL/GenBank/DDBJ whole genome shotgun (WGS) entry which is preliminary data.</text>
</comment>
<dbReference type="RefSeq" id="WP_100123320.1">
    <property type="nucleotide sequence ID" value="NZ_MEIU01000040.1"/>
</dbReference>
<name>A0A855FVJ0_9NEIS</name>
<dbReference type="AlphaFoldDB" id="A0A855FVJ0"/>
<proteinExistence type="predicted"/>
<protein>
    <submittedName>
        <fullName evidence="1">Uncharacterized protein</fullName>
    </submittedName>
</protein>
<sequence length="140" mass="16695">MKLGMYAYVTEDPEIGNNKVDISLTDDAYRMAYWREFNHLHEFFERLYYEKGGLQEFNCRTVRVDYDDLDDLEERLKNNLLETSGGFIWEDEVIAKEDVEDTFTFIERARKFLNQGYVILYMIRGGNQTFEIRKGKTNLS</sequence>
<accession>A0A855FVJ0</accession>
<gene>
    <name evidence="1" type="ORF">BHC57_02850</name>
</gene>
<evidence type="ECO:0000313" key="1">
    <source>
        <dbReference type="EMBL" id="PIT60772.1"/>
    </source>
</evidence>
<reference evidence="1 2" key="1">
    <citation type="journal article" date="2017" name="MBio">
        <title>Type VI secretion-mediated competition in the bee gut microbiome.</title>
        <authorList>
            <person name="Steele M.I."/>
            <person name="Kwong W.K."/>
            <person name="Powell J.E."/>
            <person name="Whiteley M."/>
            <person name="Moran N.A."/>
        </authorList>
    </citation>
    <scope>NUCLEOTIDE SEQUENCE [LARGE SCALE GENOMIC DNA]</scope>
    <source>
        <strain evidence="1 2">HK3</strain>
    </source>
</reference>
<evidence type="ECO:0000313" key="2">
    <source>
        <dbReference type="Proteomes" id="UP000230463"/>
    </source>
</evidence>
<dbReference type="EMBL" id="MEIU01000040">
    <property type="protein sequence ID" value="PIT60772.1"/>
    <property type="molecule type" value="Genomic_DNA"/>
</dbReference>
<dbReference type="Proteomes" id="UP000230463">
    <property type="component" value="Unassembled WGS sequence"/>
</dbReference>